<feature type="domain" description="GGDEF" evidence="2">
    <location>
        <begin position="376"/>
        <end position="510"/>
    </location>
</feature>
<proteinExistence type="predicted"/>
<evidence type="ECO:0000259" key="2">
    <source>
        <dbReference type="PROSITE" id="PS50887"/>
    </source>
</evidence>
<dbReference type="NCBIfam" id="TIGR00254">
    <property type="entry name" value="GGDEF"/>
    <property type="match status" value="1"/>
</dbReference>
<keyword evidence="1" id="KW-1133">Transmembrane helix</keyword>
<dbReference type="InterPro" id="IPR043128">
    <property type="entry name" value="Rev_trsase/Diguanyl_cyclase"/>
</dbReference>
<dbReference type="RefSeq" id="WP_092639608.1">
    <property type="nucleotide sequence ID" value="NZ_FNID01000013.1"/>
</dbReference>
<keyword evidence="4" id="KW-1185">Reference proteome</keyword>
<feature type="transmembrane region" description="Helical" evidence="1">
    <location>
        <begin position="64"/>
        <end position="84"/>
    </location>
</feature>
<dbReference type="SMART" id="SM00267">
    <property type="entry name" value="GGDEF"/>
    <property type="match status" value="1"/>
</dbReference>
<dbReference type="FunFam" id="3.30.70.270:FF:000001">
    <property type="entry name" value="Diguanylate cyclase domain protein"/>
    <property type="match status" value="1"/>
</dbReference>
<dbReference type="GO" id="GO:0052621">
    <property type="term" value="F:diguanylate cyclase activity"/>
    <property type="evidence" value="ECO:0007669"/>
    <property type="project" value="TreeGrafter"/>
</dbReference>
<feature type="transmembrane region" description="Helical" evidence="1">
    <location>
        <begin position="205"/>
        <end position="224"/>
    </location>
</feature>
<dbReference type="Gene3D" id="3.30.70.270">
    <property type="match status" value="1"/>
</dbReference>
<dbReference type="Pfam" id="PF00990">
    <property type="entry name" value="GGDEF"/>
    <property type="match status" value="1"/>
</dbReference>
<dbReference type="InterPro" id="IPR000160">
    <property type="entry name" value="GGDEF_dom"/>
</dbReference>
<feature type="transmembrane region" description="Helical" evidence="1">
    <location>
        <begin position="34"/>
        <end position="52"/>
    </location>
</feature>
<reference evidence="3 4" key="1">
    <citation type="submission" date="2016-10" db="EMBL/GenBank/DDBJ databases">
        <authorList>
            <person name="de Groot N.N."/>
        </authorList>
    </citation>
    <scope>NUCLEOTIDE SEQUENCE [LARGE SCALE GENOMIC DNA]</scope>
    <source>
        <strain evidence="3 4">CGMCC 1.5012</strain>
    </source>
</reference>
<keyword evidence="1" id="KW-0472">Membrane</keyword>
<dbReference type="EMBL" id="FNID01000013">
    <property type="protein sequence ID" value="SDN19020.1"/>
    <property type="molecule type" value="Genomic_DNA"/>
</dbReference>
<dbReference type="STRING" id="258515.SAMN05192585_11317"/>
<dbReference type="PANTHER" id="PTHR45138">
    <property type="entry name" value="REGULATORY COMPONENTS OF SENSORY TRANSDUCTION SYSTEM"/>
    <property type="match status" value="1"/>
</dbReference>
<dbReference type="CDD" id="cd01949">
    <property type="entry name" value="GGDEF"/>
    <property type="match status" value="1"/>
</dbReference>
<accession>A0A1G9ZC44</accession>
<dbReference type="OrthoDB" id="9807794at2"/>
<name>A0A1G9ZC44_9FIRM</name>
<dbReference type="Pfam" id="PF16927">
    <property type="entry name" value="HisKA_7TM"/>
    <property type="match status" value="1"/>
</dbReference>
<dbReference type="InterPro" id="IPR050469">
    <property type="entry name" value="Diguanylate_Cyclase"/>
</dbReference>
<gene>
    <name evidence="3" type="ORF">SAMN05192585_11317</name>
</gene>
<dbReference type="AlphaFoldDB" id="A0A1G9ZC44"/>
<organism evidence="3 4">
    <name type="scientific">Acetanaerobacterium elongatum</name>
    <dbReference type="NCBI Taxonomy" id="258515"/>
    <lineage>
        <taxon>Bacteria</taxon>
        <taxon>Bacillati</taxon>
        <taxon>Bacillota</taxon>
        <taxon>Clostridia</taxon>
        <taxon>Eubacteriales</taxon>
        <taxon>Oscillospiraceae</taxon>
        <taxon>Acetanaerobacterium</taxon>
    </lineage>
</organism>
<evidence type="ECO:0000256" key="1">
    <source>
        <dbReference type="SAM" id="Phobius"/>
    </source>
</evidence>
<dbReference type="Gene3D" id="3.30.450.20">
    <property type="entry name" value="PAS domain"/>
    <property type="match status" value="1"/>
</dbReference>
<sequence>MEYIRVILSGILMASAVFTVLVTIYIFQKKNPSINCFAYFCLSVTFYSFGYAMELISSTLNDKLLWNLFQYIGLPFIPAFWILFSLKYNNKPVSLLAKISLFIIPITTVILRYTNICHYLYYSGVSIESNGLFPILYIEKGPWYWANCIYLTACYIISNYIYIGMYKRSVGTIRRQSTLMLIASFLPWTSLLLDLFNISPYNIDYGPYAVTSSVLLFFIAFLKYQFLNIKPLARDKVFESTNDGIIVLDENYHIIDYNLSAAAICATLNTDSIGKDAREVFKKNKPIIDSFSQLVESRFDCSSPKGNYKVNTVRILESEHREVGSIITFTDITKYMDMMAELNLLASRDALTGVYNRRYFVELSQKELEKAKRHHRPLSMMIMDLDFFKQVNDRYGHQAGDAVLQKLADICRGSIRSADILGRYGGEEFVILLPDTTLEDSRMISERILANVASAVIHYEGQTIQITASIGLTGVDTVTNQNLDYFLKFADNALYLAKSDGRNCVRTALL</sequence>
<dbReference type="PROSITE" id="PS50887">
    <property type="entry name" value="GGDEF"/>
    <property type="match status" value="1"/>
</dbReference>
<dbReference type="SUPFAM" id="SSF55073">
    <property type="entry name" value="Nucleotide cyclase"/>
    <property type="match status" value="1"/>
</dbReference>
<dbReference type="InterPro" id="IPR031621">
    <property type="entry name" value="HisKA_7TM"/>
</dbReference>
<feature type="transmembrane region" description="Helical" evidence="1">
    <location>
        <begin position="178"/>
        <end position="199"/>
    </location>
</feature>
<feature type="transmembrane region" description="Helical" evidence="1">
    <location>
        <begin position="6"/>
        <end position="27"/>
    </location>
</feature>
<evidence type="ECO:0000313" key="4">
    <source>
        <dbReference type="Proteomes" id="UP000199182"/>
    </source>
</evidence>
<dbReference type="PANTHER" id="PTHR45138:SF9">
    <property type="entry name" value="DIGUANYLATE CYCLASE DGCM-RELATED"/>
    <property type="match status" value="1"/>
</dbReference>
<dbReference type="Proteomes" id="UP000199182">
    <property type="component" value="Unassembled WGS sequence"/>
</dbReference>
<feature type="transmembrane region" description="Helical" evidence="1">
    <location>
        <begin position="142"/>
        <end position="166"/>
    </location>
</feature>
<protein>
    <submittedName>
        <fullName evidence="3">Diguanylate cyclase (GGDEF) domain-containing protein</fullName>
    </submittedName>
</protein>
<keyword evidence="1" id="KW-0812">Transmembrane</keyword>
<evidence type="ECO:0000313" key="3">
    <source>
        <dbReference type="EMBL" id="SDN19020.1"/>
    </source>
</evidence>
<dbReference type="InterPro" id="IPR029787">
    <property type="entry name" value="Nucleotide_cyclase"/>
</dbReference>
<feature type="transmembrane region" description="Helical" evidence="1">
    <location>
        <begin position="96"/>
        <end position="122"/>
    </location>
</feature>